<dbReference type="Gene3D" id="3.30.230.80">
    <property type="match status" value="1"/>
</dbReference>
<comment type="caution">
    <text evidence="12">The sequence shown here is derived from an EMBL/GenBank/DDBJ whole genome shotgun (WGS) entry which is preliminary data.</text>
</comment>
<dbReference type="FunFam" id="3.30.230.80:FF:000008">
    <property type="entry name" value="Molecular chaperone HtpG"/>
    <property type="match status" value="1"/>
</dbReference>
<keyword evidence="4 11" id="KW-0067">ATP-binding</keyword>
<dbReference type="EMBL" id="RPDH01000002">
    <property type="protein sequence ID" value="RPE10043.1"/>
    <property type="molecule type" value="Genomic_DNA"/>
</dbReference>
<evidence type="ECO:0000256" key="2">
    <source>
        <dbReference type="ARBA" id="ARBA00022490"/>
    </source>
</evidence>
<evidence type="ECO:0000256" key="8">
    <source>
        <dbReference type="ARBA" id="ARBA00070675"/>
    </source>
</evidence>
<evidence type="ECO:0000313" key="13">
    <source>
        <dbReference type="Proteomes" id="UP000278351"/>
    </source>
</evidence>
<feature type="binding site" evidence="11">
    <location>
        <position position="76"/>
    </location>
    <ligand>
        <name>ATP</name>
        <dbReference type="ChEBI" id="CHEBI:30616"/>
    </ligand>
</feature>
<feature type="binding site" evidence="11">
    <location>
        <begin position="96"/>
        <end position="97"/>
    </location>
    <ligand>
        <name>ATP</name>
        <dbReference type="ChEBI" id="CHEBI:30616"/>
    </ligand>
</feature>
<name>A0A3N4PMX3_9BACT</name>
<dbReference type="CDD" id="cd16927">
    <property type="entry name" value="HATPase_Hsp90-like"/>
    <property type="match status" value="1"/>
</dbReference>
<dbReference type="GO" id="GO:0016887">
    <property type="term" value="F:ATP hydrolysis activity"/>
    <property type="evidence" value="ECO:0007669"/>
    <property type="project" value="InterPro"/>
</dbReference>
<evidence type="ECO:0000256" key="10">
    <source>
        <dbReference type="ARBA" id="ARBA00080411"/>
    </source>
</evidence>
<dbReference type="PRINTS" id="PR00775">
    <property type="entry name" value="HEATSHOCK90"/>
</dbReference>
<dbReference type="GO" id="GO:0005524">
    <property type="term" value="F:ATP binding"/>
    <property type="evidence" value="ECO:0007669"/>
    <property type="project" value="UniProtKB-KW"/>
</dbReference>
<feature type="binding site" evidence="11">
    <location>
        <position position="31"/>
    </location>
    <ligand>
        <name>ATP</name>
        <dbReference type="ChEBI" id="CHEBI:30616"/>
    </ligand>
</feature>
<protein>
    <recommendedName>
        <fullName evidence="8">Chaperone protein HtpG</fullName>
    </recommendedName>
    <alternativeName>
        <fullName evidence="7">Chaperone protein htpG</fullName>
    </alternativeName>
    <alternativeName>
        <fullName evidence="9 10">Heat shock protein HtpG</fullName>
    </alternativeName>
</protein>
<evidence type="ECO:0000313" key="12">
    <source>
        <dbReference type="EMBL" id="RPE10043.1"/>
    </source>
</evidence>
<dbReference type="NCBIfam" id="NF003555">
    <property type="entry name" value="PRK05218.1"/>
    <property type="match status" value="1"/>
</dbReference>
<dbReference type="Gene3D" id="3.40.50.11260">
    <property type="match status" value="1"/>
</dbReference>
<feature type="binding site" evidence="11">
    <location>
        <position position="35"/>
    </location>
    <ligand>
        <name>ATP</name>
        <dbReference type="ChEBI" id="CHEBI:30616"/>
    </ligand>
</feature>
<accession>A0A3N4PMX3</accession>
<evidence type="ECO:0000256" key="7">
    <source>
        <dbReference type="ARBA" id="ARBA00067988"/>
    </source>
</evidence>
<dbReference type="InterPro" id="IPR037196">
    <property type="entry name" value="HSP90_C"/>
</dbReference>
<evidence type="ECO:0000256" key="3">
    <source>
        <dbReference type="ARBA" id="ARBA00022741"/>
    </source>
</evidence>
<evidence type="ECO:0000256" key="5">
    <source>
        <dbReference type="ARBA" id="ARBA00023016"/>
    </source>
</evidence>
<keyword evidence="13" id="KW-1185">Reference proteome</keyword>
<dbReference type="Gene3D" id="3.30.565.10">
    <property type="entry name" value="Histidine kinase-like ATPase, C-terminal domain"/>
    <property type="match status" value="1"/>
</dbReference>
<dbReference type="GO" id="GO:0140662">
    <property type="term" value="F:ATP-dependent protein folding chaperone"/>
    <property type="evidence" value="ECO:0007669"/>
    <property type="project" value="InterPro"/>
</dbReference>
<dbReference type="PROSITE" id="PS00298">
    <property type="entry name" value="HSP90"/>
    <property type="match status" value="1"/>
</dbReference>
<dbReference type="RefSeq" id="WP_123848867.1">
    <property type="nucleotide sequence ID" value="NZ_RPDH01000002.1"/>
</dbReference>
<dbReference type="OrthoDB" id="9802640at2"/>
<dbReference type="SUPFAM" id="SSF55874">
    <property type="entry name" value="ATPase domain of HSP90 chaperone/DNA topoisomerase II/histidine kinase"/>
    <property type="match status" value="1"/>
</dbReference>
<proteinExistence type="inferred from homology"/>
<dbReference type="SUPFAM" id="SSF110942">
    <property type="entry name" value="HSP90 C-terminal domain"/>
    <property type="match status" value="1"/>
</dbReference>
<dbReference type="InterPro" id="IPR036890">
    <property type="entry name" value="HATPase_C_sf"/>
</dbReference>
<dbReference type="InterPro" id="IPR001404">
    <property type="entry name" value="Hsp90_fam"/>
</dbReference>
<evidence type="ECO:0000256" key="9">
    <source>
        <dbReference type="ARBA" id="ARBA00079544"/>
    </source>
</evidence>
<dbReference type="AlphaFoldDB" id="A0A3N4PMX3"/>
<evidence type="ECO:0000256" key="4">
    <source>
        <dbReference type="ARBA" id="ARBA00022840"/>
    </source>
</evidence>
<keyword evidence="5" id="KW-0346">Stress response</keyword>
<evidence type="ECO:0000256" key="1">
    <source>
        <dbReference type="ARBA" id="ARBA00008239"/>
    </source>
</evidence>
<evidence type="ECO:0000256" key="6">
    <source>
        <dbReference type="ARBA" id="ARBA00023186"/>
    </source>
</evidence>
<feature type="binding site" evidence="11">
    <location>
        <position position="315"/>
    </location>
    <ligand>
        <name>ATP</name>
        <dbReference type="ChEBI" id="CHEBI:30616"/>
    </ligand>
</feature>
<evidence type="ECO:0000256" key="11">
    <source>
        <dbReference type="PIRSR" id="PIRSR002583-1"/>
    </source>
</evidence>
<feature type="binding site" evidence="11">
    <location>
        <position position="81"/>
    </location>
    <ligand>
        <name>ATP</name>
        <dbReference type="ChEBI" id="CHEBI:30616"/>
    </ligand>
</feature>
<keyword evidence="2" id="KW-0963">Cytoplasm</keyword>
<dbReference type="Pfam" id="PF00183">
    <property type="entry name" value="HSP90"/>
    <property type="match status" value="1"/>
</dbReference>
<dbReference type="InterPro" id="IPR020568">
    <property type="entry name" value="Ribosomal_Su5_D2-typ_SF"/>
</dbReference>
<dbReference type="PANTHER" id="PTHR11528">
    <property type="entry name" value="HEAT SHOCK PROTEIN 90 FAMILY MEMBER"/>
    <property type="match status" value="1"/>
</dbReference>
<dbReference type="PIRSF" id="PIRSF002583">
    <property type="entry name" value="Hsp90"/>
    <property type="match status" value="1"/>
</dbReference>
<dbReference type="Pfam" id="PF13589">
    <property type="entry name" value="HATPase_c_3"/>
    <property type="match status" value="1"/>
</dbReference>
<keyword evidence="6" id="KW-0143">Chaperone</keyword>
<sequence>MQKGAIRVQTENIFPIIKKFLYSDHDIFLRELVSNAVDATQKLKTLASVGEFKGELGSLDITVTLDKEKKTITIADQGVGMTAEEVDKYINQVAFSGAEEFVKKYKGQENGANIIGHFGLGFYSSFMVSGQVEIFTKSWRPDTQAVRWECDGSPEYQLEETEKTSRGTNIVLHINEESEEFLDEHRIRTILEKFCRFLPVPIKFQDQQINNTTPAWVKKPSELSKEDYENFYKELYPFAEAPLFWIHLNVDYPFNLTGILYFPKITKSYEIQKDKINLYSNQVFVTDEVKNIVPEFLMLLHGVIDSPDIPLNVSRSYLQGDPNVKKINAHITKKVADKLDEMFRTDRKAFEEKWEHIGLFVKYGMMTEDKFLDKANKFHIMGDVSGTEYYTLEEYRTTAAALQTNKENKLVILYATNTVQQDSYIKAAQAKGYKVVKLDTLVDAGFINQMEMKWENVQFTRVDADIADNLINNEAQTQSVLSEEQEGKLKDLFGQQLPQPNIKVELKGLNTAEQPVIVTRSEFMRRMKDMAAMGGSMSSWAAGMPDEITMTVNANHPIYQQILKEGNGDRQQKQVRNLADLALLSQNLLTGADLTAFVQRSVELMGTE</sequence>
<dbReference type="InterPro" id="IPR020575">
    <property type="entry name" value="Hsp90_N"/>
</dbReference>
<dbReference type="Proteomes" id="UP000278351">
    <property type="component" value="Unassembled WGS sequence"/>
</dbReference>
<dbReference type="GO" id="GO:0051082">
    <property type="term" value="F:unfolded protein binding"/>
    <property type="evidence" value="ECO:0007669"/>
    <property type="project" value="InterPro"/>
</dbReference>
<dbReference type="Gene3D" id="1.20.120.790">
    <property type="entry name" value="Heat shock protein 90, C-terminal domain"/>
    <property type="match status" value="1"/>
</dbReference>
<reference evidence="12 13" key="1">
    <citation type="submission" date="2018-11" db="EMBL/GenBank/DDBJ databases">
        <title>Chitinophaga lutea sp.nov., isolate from arsenic contaminated soil.</title>
        <authorList>
            <person name="Zong Y."/>
        </authorList>
    </citation>
    <scope>NUCLEOTIDE SEQUENCE [LARGE SCALE GENOMIC DNA]</scope>
    <source>
        <strain evidence="12 13">ZY74</strain>
    </source>
</reference>
<feature type="binding site" evidence="11">
    <location>
        <position position="168"/>
    </location>
    <ligand>
        <name>ATP</name>
        <dbReference type="ChEBI" id="CHEBI:30616"/>
    </ligand>
</feature>
<comment type="similarity">
    <text evidence="1">Belongs to the heat shock protein 90 family.</text>
</comment>
<dbReference type="SUPFAM" id="SSF54211">
    <property type="entry name" value="Ribosomal protein S5 domain 2-like"/>
    <property type="match status" value="1"/>
</dbReference>
<organism evidence="12 13">
    <name type="scientific">Chitinophaga lutea</name>
    <dbReference type="NCBI Taxonomy" id="2488634"/>
    <lineage>
        <taxon>Bacteria</taxon>
        <taxon>Pseudomonadati</taxon>
        <taxon>Bacteroidota</taxon>
        <taxon>Chitinophagia</taxon>
        <taxon>Chitinophagales</taxon>
        <taxon>Chitinophagaceae</taxon>
        <taxon>Chitinophaga</taxon>
    </lineage>
</organism>
<dbReference type="InterPro" id="IPR019805">
    <property type="entry name" value="Heat_shock_protein_90_CS"/>
</dbReference>
<gene>
    <name evidence="12" type="primary">htpG</name>
    <name evidence="12" type="ORF">EGT74_23300</name>
</gene>
<keyword evidence="3 11" id="KW-0547">Nucleotide-binding</keyword>
<dbReference type="FunFam" id="3.30.565.10:FF:000076">
    <property type="entry name" value="Molecular chaperone HtpG"/>
    <property type="match status" value="1"/>
</dbReference>